<dbReference type="InterPro" id="IPR002347">
    <property type="entry name" value="SDR_fam"/>
</dbReference>
<accession>A0A119KLZ7</accession>
<protein>
    <submittedName>
        <fullName evidence="2">Dehydrogenase</fullName>
    </submittedName>
    <submittedName>
        <fullName evidence="1">SDR family oxidoreductase</fullName>
    </submittedName>
</protein>
<name>A0A119KLZ7_9BURK</name>
<dbReference type="PANTHER" id="PTHR43431">
    <property type="entry name" value="OXIDOREDUCTASE, SHORT CHAIN DEHYDROGENASE/REDUCTASE FAMILY (AFU_ORTHOLOGUE AFUA_5G14000)"/>
    <property type="match status" value="1"/>
</dbReference>
<dbReference type="SUPFAM" id="SSF51735">
    <property type="entry name" value="NAD(P)-binding Rossmann-fold domains"/>
    <property type="match status" value="1"/>
</dbReference>
<proteinExistence type="predicted"/>
<reference evidence="1 4" key="2">
    <citation type="submission" date="2019-09" db="EMBL/GenBank/DDBJ databases">
        <title>Draft genome sequences of 48 bacterial type strains from the CCUG.</title>
        <authorList>
            <person name="Tunovic T."/>
            <person name="Pineiro-Iglesias B."/>
            <person name="Unosson C."/>
            <person name="Inganas E."/>
            <person name="Ohlen M."/>
            <person name="Cardew S."/>
            <person name="Jensie-Markopoulos S."/>
            <person name="Salva-Serra F."/>
            <person name="Jaen-Luchoro D."/>
            <person name="Karlsson R."/>
            <person name="Svensson-Stadler L."/>
            <person name="Chun J."/>
            <person name="Moore E."/>
        </authorList>
    </citation>
    <scope>NUCLEOTIDE SEQUENCE [LARGE SCALE GENOMIC DNA]</scope>
    <source>
        <strain evidence="1 4">CCUG 65686</strain>
    </source>
</reference>
<dbReference type="InterPro" id="IPR036291">
    <property type="entry name" value="NAD(P)-bd_dom_sf"/>
</dbReference>
<organism evidence="2">
    <name type="scientific">Burkholderia stagnalis</name>
    <dbReference type="NCBI Taxonomy" id="1503054"/>
    <lineage>
        <taxon>Bacteria</taxon>
        <taxon>Pseudomonadati</taxon>
        <taxon>Pseudomonadota</taxon>
        <taxon>Betaproteobacteria</taxon>
        <taxon>Burkholderiales</taxon>
        <taxon>Burkholderiaceae</taxon>
        <taxon>Burkholderia</taxon>
        <taxon>Burkholderia cepacia complex</taxon>
    </lineage>
</organism>
<gene>
    <name evidence="1" type="ORF">F7R25_15525</name>
    <name evidence="2" type="ORF">WT44_15345</name>
</gene>
<evidence type="ECO:0000313" key="1">
    <source>
        <dbReference type="EMBL" id="KAB0637450.1"/>
    </source>
</evidence>
<evidence type="ECO:0000313" key="2">
    <source>
        <dbReference type="EMBL" id="KWA62028.1"/>
    </source>
</evidence>
<evidence type="ECO:0000313" key="3">
    <source>
        <dbReference type="Proteomes" id="UP000068603"/>
    </source>
</evidence>
<dbReference type="AlphaFoldDB" id="A0A119KLZ7"/>
<evidence type="ECO:0000313" key="4">
    <source>
        <dbReference type="Proteomes" id="UP000473470"/>
    </source>
</evidence>
<comment type="caution">
    <text evidence="2">The sequence shown here is derived from an EMBL/GenBank/DDBJ whole genome shotgun (WGS) entry which is preliminary data.</text>
</comment>
<dbReference type="Proteomes" id="UP000068603">
    <property type="component" value="Unassembled WGS sequence"/>
</dbReference>
<dbReference type="PRINTS" id="PR00081">
    <property type="entry name" value="GDHRDH"/>
</dbReference>
<dbReference type="Pfam" id="PF00106">
    <property type="entry name" value="adh_short"/>
    <property type="match status" value="1"/>
</dbReference>
<dbReference type="EMBL" id="LPHB01000047">
    <property type="protein sequence ID" value="KWA62028.1"/>
    <property type="molecule type" value="Genomic_DNA"/>
</dbReference>
<dbReference type="PANTHER" id="PTHR43431:SF7">
    <property type="entry name" value="OXIDOREDUCTASE, SHORT CHAIN DEHYDROGENASE_REDUCTASE FAMILY (AFU_ORTHOLOGUE AFUA_5G14000)"/>
    <property type="match status" value="1"/>
</dbReference>
<dbReference type="Proteomes" id="UP000473470">
    <property type="component" value="Unassembled WGS sequence"/>
</dbReference>
<dbReference type="STRING" id="1503054.WT74_08150"/>
<dbReference type="CDD" id="cd05233">
    <property type="entry name" value="SDR_c"/>
    <property type="match status" value="1"/>
</dbReference>
<dbReference type="EMBL" id="VZOK01000020">
    <property type="protein sequence ID" value="KAB0637450.1"/>
    <property type="molecule type" value="Genomic_DNA"/>
</dbReference>
<reference evidence="2 3" key="1">
    <citation type="submission" date="2015-11" db="EMBL/GenBank/DDBJ databases">
        <title>Expanding the genomic diversity of Burkholderia species for the development of highly accurate diagnostics.</title>
        <authorList>
            <person name="Sahl J."/>
            <person name="Keim P."/>
            <person name="Wagner D."/>
        </authorList>
    </citation>
    <scope>NUCLEOTIDE SEQUENCE [LARGE SCALE GENOMIC DNA]</scope>
    <source>
        <strain evidence="2 3">MSMB1960WGS</strain>
    </source>
</reference>
<sequence>MKIMIVGASKGLGRAFVEGLCSPGDTVIGVSRKRPNALTLPDAVDLQWIEADMASPADAVAQIARAAPAELDVLICNLGIWEETAFTDAYAFLDDSDDTIANLVNVNITATLLLLKRLVPRLLRADKPQLFLTGSTSALRQSGRPEVAFGASKFALNGIADALREGFRGSRLAVTCLQLGYLNTDDALSVPLEDAAARGDGQSVPVHDVVAVVRTLLHLSNASFVRELVMPAIADDRF</sequence>
<dbReference type="Gene3D" id="3.40.50.720">
    <property type="entry name" value="NAD(P)-binding Rossmann-like Domain"/>
    <property type="match status" value="1"/>
</dbReference>